<dbReference type="InterPro" id="IPR051906">
    <property type="entry name" value="TolC-like"/>
</dbReference>
<keyword evidence="4" id="KW-1134">Transmembrane beta strand</keyword>
<evidence type="ECO:0000256" key="6">
    <source>
        <dbReference type="ARBA" id="ARBA00023136"/>
    </source>
</evidence>
<dbReference type="Pfam" id="PF02321">
    <property type="entry name" value="OEP"/>
    <property type="match status" value="2"/>
</dbReference>
<accession>A0A3N4DEB0</accession>
<organism evidence="9 11">
    <name type="scientific">Shewanella psychromarinicola</name>
    <dbReference type="NCBI Taxonomy" id="2487742"/>
    <lineage>
        <taxon>Bacteria</taxon>
        <taxon>Pseudomonadati</taxon>
        <taxon>Pseudomonadota</taxon>
        <taxon>Gammaproteobacteria</taxon>
        <taxon>Alteromonadales</taxon>
        <taxon>Shewanellaceae</taxon>
        <taxon>Shewanella</taxon>
    </lineage>
</organism>
<dbReference type="PANTHER" id="PTHR30026">
    <property type="entry name" value="OUTER MEMBRANE PROTEIN TOLC"/>
    <property type="match status" value="1"/>
</dbReference>
<keyword evidence="3" id="KW-0813">Transport</keyword>
<evidence type="ECO:0000256" key="7">
    <source>
        <dbReference type="ARBA" id="ARBA00023237"/>
    </source>
</evidence>
<dbReference type="Proteomes" id="UP000278855">
    <property type="component" value="Unassembled WGS sequence"/>
</dbReference>
<proteinExistence type="inferred from homology"/>
<evidence type="ECO:0000313" key="9">
    <source>
        <dbReference type="EMBL" id="RPA22867.1"/>
    </source>
</evidence>
<name>A0A3N4DEB0_9GAMM</name>
<dbReference type="EMBL" id="CP034073">
    <property type="protein sequence ID" value="AZG34610.1"/>
    <property type="molecule type" value="Genomic_DNA"/>
</dbReference>
<evidence type="ECO:0000256" key="3">
    <source>
        <dbReference type="ARBA" id="ARBA00022448"/>
    </source>
</evidence>
<reference evidence="8 10" key="1">
    <citation type="submission" date="2018-11" db="EMBL/GenBank/DDBJ databases">
        <title>Shewanella sp. M2.</title>
        <authorList>
            <person name="Hwang Y.J."/>
            <person name="Hwang C.Y."/>
        </authorList>
    </citation>
    <scope>NUCLEOTIDE SEQUENCE [LARGE SCALE GENOMIC DNA]</scope>
    <source>
        <strain evidence="8 10">M2</strain>
    </source>
</reference>
<keyword evidence="6" id="KW-0472">Membrane</keyword>
<dbReference type="Gene3D" id="1.20.1600.10">
    <property type="entry name" value="Outer membrane efflux proteins (OEP)"/>
    <property type="match status" value="1"/>
</dbReference>
<dbReference type="InterPro" id="IPR003423">
    <property type="entry name" value="OMP_efflux"/>
</dbReference>
<reference evidence="9" key="3">
    <citation type="submission" date="2018-11" db="EMBL/GenBank/DDBJ databases">
        <authorList>
            <person name="Hwang Y.J."/>
            <person name="Hwang C.Y."/>
        </authorList>
    </citation>
    <scope>NUCLEOTIDE SEQUENCE</scope>
    <source>
        <strain evidence="9">R106</strain>
    </source>
</reference>
<keyword evidence="7" id="KW-0998">Cell outer membrane</keyword>
<dbReference type="AlphaFoldDB" id="A0A3N4DEB0"/>
<gene>
    <name evidence="9" type="ORF">EGC77_20210</name>
    <name evidence="8" type="ORF">EGC80_06530</name>
</gene>
<evidence type="ECO:0000313" key="11">
    <source>
        <dbReference type="Proteomes" id="UP000278855"/>
    </source>
</evidence>
<dbReference type="GO" id="GO:0015288">
    <property type="term" value="F:porin activity"/>
    <property type="evidence" value="ECO:0007669"/>
    <property type="project" value="TreeGrafter"/>
</dbReference>
<comment type="similarity">
    <text evidence="2">Belongs to the outer membrane factor (OMF) (TC 1.B.17) family.</text>
</comment>
<dbReference type="SUPFAM" id="SSF56954">
    <property type="entry name" value="Outer membrane efflux proteins (OEP)"/>
    <property type="match status" value="1"/>
</dbReference>
<dbReference type="GO" id="GO:0015562">
    <property type="term" value="F:efflux transmembrane transporter activity"/>
    <property type="evidence" value="ECO:0007669"/>
    <property type="project" value="InterPro"/>
</dbReference>
<reference evidence="11" key="2">
    <citation type="submission" date="2018-11" db="EMBL/GenBank/DDBJ databases">
        <title>Shewanella sp. R106.</title>
        <authorList>
            <person name="Hwang Y.J."/>
            <person name="Hwang C.Y."/>
        </authorList>
    </citation>
    <scope>NUCLEOTIDE SEQUENCE [LARGE SCALE GENOMIC DNA]</scope>
    <source>
        <strain evidence="11">R106</strain>
    </source>
</reference>
<evidence type="ECO:0000256" key="5">
    <source>
        <dbReference type="ARBA" id="ARBA00022692"/>
    </source>
</evidence>
<protein>
    <submittedName>
        <fullName evidence="9">TolC family protein</fullName>
    </submittedName>
</protein>
<comment type="subcellular location">
    <subcellularLocation>
        <location evidence="1">Cell outer membrane</location>
    </subcellularLocation>
</comment>
<keyword evidence="5" id="KW-0812">Transmembrane</keyword>
<sequence length="491" mass="54428">MNFYDQSRALLGRFNLAKVQLKSLTRRLFSSPTRNLATLAFTGVLTVVSQPLLADEVVALSFAKAWQQVQRVSDSQQAQSAQVARAKGLEEAGEDMDWPSLQLTSSYSLLEKPLALDVADLGIDATSLPPALGQMLGALPSQFAFSEQDIFRTSLKAMWPIYTGGQITAAQGIHKAKVEEKKQQQALATRELFLLLVNRYYGVAVAKATVETNQTLVDSLAVHLDHATKREQQGQIARVEVLNAEVAYNNGKINLASAVRQWEMANIAMARMLKLPSVNLYSALFMLDESPSLPYLSQLTLTQHPALKLLQAKEAQAEGLIDVEKGLYKPKVFLYGNYTLYEDDSTLSHIEPDWMVGVGLTMPLISRDGRSGKVRAAKSALLQARYTKAQTQQDLSLLLDQNYRQLLQAEEESQSLDTSLALAKENLRLRDIAFNQGLSTSIDRVDAEIKLKAVHTQQLAAKYRYLQAYASLMTISGQLDKFINNSNSLEK</sequence>
<evidence type="ECO:0000256" key="4">
    <source>
        <dbReference type="ARBA" id="ARBA00022452"/>
    </source>
</evidence>
<dbReference type="GO" id="GO:0009279">
    <property type="term" value="C:cell outer membrane"/>
    <property type="evidence" value="ECO:0007669"/>
    <property type="project" value="UniProtKB-SubCell"/>
</dbReference>
<dbReference type="RefSeq" id="WP_124014071.1">
    <property type="nucleotide sequence ID" value="NZ_CP034073.1"/>
</dbReference>
<dbReference type="Proteomes" id="UP000273778">
    <property type="component" value="Chromosome"/>
</dbReference>
<evidence type="ECO:0000313" key="8">
    <source>
        <dbReference type="EMBL" id="AZG34610.1"/>
    </source>
</evidence>
<dbReference type="KEGG" id="spsr:EGC80_06530"/>
<dbReference type="GO" id="GO:1990281">
    <property type="term" value="C:efflux pump complex"/>
    <property type="evidence" value="ECO:0007669"/>
    <property type="project" value="TreeGrafter"/>
</dbReference>
<evidence type="ECO:0000313" key="10">
    <source>
        <dbReference type="Proteomes" id="UP000273778"/>
    </source>
</evidence>
<dbReference type="EMBL" id="RKKB01000024">
    <property type="protein sequence ID" value="RPA22867.1"/>
    <property type="molecule type" value="Genomic_DNA"/>
</dbReference>
<keyword evidence="10" id="KW-1185">Reference proteome</keyword>
<dbReference type="PANTHER" id="PTHR30026:SF5">
    <property type="entry name" value="ABC-TYPE EFFLUX SYSTEM SECRETIN COMPONENT"/>
    <property type="match status" value="1"/>
</dbReference>
<dbReference type="OrthoDB" id="5780445at2"/>
<evidence type="ECO:0000256" key="1">
    <source>
        <dbReference type="ARBA" id="ARBA00004442"/>
    </source>
</evidence>
<evidence type="ECO:0000256" key="2">
    <source>
        <dbReference type="ARBA" id="ARBA00007613"/>
    </source>
</evidence>